<gene>
    <name evidence="2" type="ORF">ECRASSUSDP1_LOCUS283</name>
</gene>
<keyword evidence="3" id="KW-1185">Reference proteome</keyword>
<feature type="compositionally biased region" description="Basic residues" evidence="1">
    <location>
        <begin position="29"/>
        <end position="38"/>
    </location>
</feature>
<protein>
    <submittedName>
        <fullName evidence="2">Uncharacterized protein</fullName>
    </submittedName>
</protein>
<feature type="compositionally biased region" description="Basic and acidic residues" evidence="1">
    <location>
        <begin position="260"/>
        <end position="282"/>
    </location>
</feature>
<organism evidence="2 3">
    <name type="scientific">Euplotes crassus</name>
    <dbReference type="NCBI Taxonomy" id="5936"/>
    <lineage>
        <taxon>Eukaryota</taxon>
        <taxon>Sar</taxon>
        <taxon>Alveolata</taxon>
        <taxon>Ciliophora</taxon>
        <taxon>Intramacronucleata</taxon>
        <taxon>Spirotrichea</taxon>
        <taxon>Hypotrichia</taxon>
        <taxon>Euplotida</taxon>
        <taxon>Euplotidae</taxon>
        <taxon>Moneuplotes</taxon>
    </lineage>
</organism>
<evidence type="ECO:0000313" key="2">
    <source>
        <dbReference type="EMBL" id="CAI2358999.1"/>
    </source>
</evidence>
<feature type="region of interest" description="Disordered" evidence="1">
    <location>
        <begin position="28"/>
        <end position="80"/>
    </location>
</feature>
<sequence length="304" mass="35884">MTFYDLVTPNLKPIFSAPDLHSKIEASFKQKRRKKVKKKITDDVWTESEESEPEKSTVRPSRVADGEGDRKMRGDDEISDVKPQGKVSYLASEEFKVPHVNPKPFLKATFRKKMMINQGLLQNRRKELFTERINRDIKQKVLNYPLVHIEKPKNPKKRLIPSIPRRNHSSLLRLNNMNNMYSHGFQNKILSSHLSMNKTSYKDTTRKNPSFKSIPPGICQDYLSERSRRMLDSEDEQEFMNISQIERHLSFNKMPEYLQKRKSSEEEVPQRLPEMKKRDSSKNEGQGFIKFNQCFKKIFKNYNN</sequence>
<accession>A0AAD1U4R1</accession>
<dbReference type="Proteomes" id="UP001295684">
    <property type="component" value="Unassembled WGS sequence"/>
</dbReference>
<proteinExistence type="predicted"/>
<feature type="region of interest" description="Disordered" evidence="1">
    <location>
        <begin position="260"/>
        <end position="284"/>
    </location>
</feature>
<dbReference type="AlphaFoldDB" id="A0AAD1U4R1"/>
<name>A0AAD1U4R1_EUPCR</name>
<dbReference type="EMBL" id="CAMPGE010000263">
    <property type="protein sequence ID" value="CAI2358999.1"/>
    <property type="molecule type" value="Genomic_DNA"/>
</dbReference>
<evidence type="ECO:0000256" key="1">
    <source>
        <dbReference type="SAM" id="MobiDB-lite"/>
    </source>
</evidence>
<feature type="compositionally biased region" description="Basic and acidic residues" evidence="1">
    <location>
        <begin position="53"/>
        <end position="80"/>
    </location>
</feature>
<comment type="caution">
    <text evidence="2">The sequence shown here is derived from an EMBL/GenBank/DDBJ whole genome shotgun (WGS) entry which is preliminary data.</text>
</comment>
<evidence type="ECO:0000313" key="3">
    <source>
        <dbReference type="Proteomes" id="UP001295684"/>
    </source>
</evidence>
<reference evidence="2" key="1">
    <citation type="submission" date="2023-07" db="EMBL/GenBank/DDBJ databases">
        <authorList>
            <consortium name="AG Swart"/>
            <person name="Singh M."/>
            <person name="Singh A."/>
            <person name="Seah K."/>
            <person name="Emmerich C."/>
        </authorList>
    </citation>
    <scope>NUCLEOTIDE SEQUENCE</scope>
    <source>
        <strain evidence="2">DP1</strain>
    </source>
</reference>